<dbReference type="EMBL" id="QOHO01000065">
    <property type="protein sequence ID" value="RFZ77234.1"/>
    <property type="molecule type" value="Genomic_DNA"/>
</dbReference>
<keyword evidence="1" id="KW-1133">Transmembrane helix</keyword>
<keyword evidence="1" id="KW-0812">Transmembrane</keyword>
<feature type="transmembrane region" description="Helical" evidence="1">
    <location>
        <begin position="7"/>
        <end position="26"/>
    </location>
</feature>
<evidence type="ECO:0000313" key="3">
    <source>
        <dbReference type="Proteomes" id="UP000260680"/>
    </source>
</evidence>
<proteinExistence type="predicted"/>
<feature type="transmembrane region" description="Helical" evidence="1">
    <location>
        <begin position="57"/>
        <end position="79"/>
    </location>
</feature>
<evidence type="ECO:0000313" key="2">
    <source>
        <dbReference type="EMBL" id="RFZ77234.1"/>
    </source>
</evidence>
<dbReference type="AlphaFoldDB" id="A0A3E2N8H0"/>
<accession>A0A3E2N8H0</accession>
<feature type="transmembrane region" description="Helical" evidence="1">
    <location>
        <begin position="32"/>
        <end position="50"/>
    </location>
</feature>
<dbReference type="Proteomes" id="UP000260680">
    <property type="component" value="Unassembled WGS sequence"/>
</dbReference>
<name>A0A3E2N8H0_9FIRM</name>
<keyword evidence="1" id="KW-0472">Membrane</keyword>
<sequence length="94" mass="10162">MKLVLKILALPVLFLVKVICILGNLLTNIVSYVIGLLLLIIGGSAIYCVVKALWQSLAILVVLGIATIAAVFLLVWVVMKVENIRDSLGAFIRS</sequence>
<evidence type="ECO:0000256" key="1">
    <source>
        <dbReference type="SAM" id="Phobius"/>
    </source>
</evidence>
<comment type="caution">
    <text evidence="2">The sequence shown here is derived from an EMBL/GenBank/DDBJ whole genome shotgun (WGS) entry which is preliminary data.</text>
</comment>
<gene>
    <name evidence="2" type="ORF">DS742_19475</name>
</gene>
<dbReference type="RefSeq" id="WP_117418642.1">
    <property type="nucleotide sequence ID" value="NZ_QOHO01000065.1"/>
</dbReference>
<organism evidence="2 3">
    <name type="scientific">Lacrimispora amygdalina</name>
    <dbReference type="NCBI Taxonomy" id="253257"/>
    <lineage>
        <taxon>Bacteria</taxon>
        <taxon>Bacillati</taxon>
        <taxon>Bacillota</taxon>
        <taxon>Clostridia</taxon>
        <taxon>Lachnospirales</taxon>
        <taxon>Lachnospiraceae</taxon>
        <taxon>Lacrimispora</taxon>
    </lineage>
</organism>
<dbReference type="OrthoDB" id="1852884at2"/>
<protein>
    <submittedName>
        <fullName evidence="2">Uncharacterized protein</fullName>
    </submittedName>
</protein>
<reference evidence="2 3" key="1">
    <citation type="submission" date="2018-07" db="EMBL/GenBank/DDBJ databases">
        <title>New species, Clostridium PI-S10-A1B.</title>
        <authorList>
            <person name="Krishna G."/>
            <person name="Summeta K."/>
            <person name="Shikha S."/>
            <person name="Prabhu P.B."/>
            <person name="Suresh K."/>
        </authorList>
    </citation>
    <scope>NUCLEOTIDE SEQUENCE [LARGE SCALE GENOMIC DNA]</scope>
    <source>
        <strain evidence="2 3">PI-S10-A1B</strain>
    </source>
</reference>